<evidence type="ECO:0000256" key="1">
    <source>
        <dbReference type="SAM" id="MobiDB-lite"/>
    </source>
</evidence>
<feature type="region of interest" description="Disordered" evidence="1">
    <location>
        <begin position="303"/>
        <end position="354"/>
    </location>
</feature>
<organism evidence="3 4">
    <name type="scientific">Spirodela intermedia</name>
    <name type="common">Intermediate duckweed</name>
    <dbReference type="NCBI Taxonomy" id="51605"/>
    <lineage>
        <taxon>Eukaryota</taxon>
        <taxon>Viridiplantae</taxon>
        <taxon>Streptophyta</taxon>
        <taxon>Embryophyta</taxon>
        <taxon>Tracheophyta</taxon>
        <taxon>Spermatophyta</taxon>
        <taxon>Magnoliopsida</taxon>
        <taxon>Liliopsida</taxon>
        <taxon>Araceae</taxon>
        <taxon>Lemnoideae</taxon>
        <taxon>Spirodela</taxon>
    </lineage>
</organism>
<sequence length="363" mass="41042">MERLAEEDVLDPHPDIHALFCYYNSLYFGESLGACSVSWSSSRMTRCAGVCHYRPGGGCEIRLSEPLLKFRPTADLKNTLLHEMIHAFLWIANQNRDHSDHGPCFQRLMNGINCSSLEDHQKPAGGYNVTVYHEFHAEVDKYQVHRWMCESCGDLIKRAMNRPPMASDCIGKVKHGGPCGNPYCHWHSHRASCSGRYVKIAEPTGFKGRRALKGDAPLVRKVDLTGSLRTITSFFPVEEDKRPPPREDLKAMLPDEAVPRGKRSQCSGRRKRKFTEAGEGNCGGPGPECSVMSGWLHWYAEEHEGEEDPEPLVNKRTQRRKKQKMMLSRGFPEKGDDDDGDKEEEKLRSSGVGRMIVLEILDD</sequence>
<dbReference type="Proteomes" id="UP000663760">
    <property type="component" value="Chromosome 9"/>
</dbReference>
<dbReference type="GO" id="GO:0006974">
    <property type="term" value="P:DNA damage response"/>
    <property type="evidence" value="ECO:0007669"/>
    <property type="project" value="InterPro"/>
</dbReference>
<feature type="region of interest" description="Disordered" evidence="1">
    <location>
        <begin position="255"/>
        <end position="286"/>
    </location>
</feature>
<dbReference type="GO" id="GO:0005634">
    <property type="term" value="C:nucleus"/>
    <property type="evidence" value="ECO:0007669"/>
    <property type="project" value="TreeGrafter"/>
</dbReference>
<dbReference type="PANTHER" id="PTHR21220:SF0">
    <property type="entry name" value="DNA-DEPENDENT METALLOPROTEASE SPRTN"/>
    <property type="match status" value="1"/>
</dbReference>
<dbReference type="AlphaFoldDB" id="A0A7I8KUE1"/>
<dbReference type="OrthoDB" id="5236983at2759"/>
<reference evidence="3" key="1">
    <citation type="submission" date="2020-02" db="EMBL/GenBank/DDBJ databases">
        <authorList>
            <person name="Scholz U."/>
            <person name="Mascher M."/>
            <person name="Fiebig A."/>
        </authorList>
    </citation>
    <scope>NUCLEOTIDE SEQUENCE</scope>
</reference>
<dbReference type="GO" id="GO:0031593">
    <property type="term" value="F:polyubiquitin modification-dependent protein binding"/>
    <property type="evidence" value="ECO:0007669"/>
    <property type="project" value="TreeGrafter"/>
</dbReference>
<dbReference type="EMBL" id="LR746272">
    <property type="protein sequence ID" value="CAA7401439.1"/>
    <property type="molecule type" value="Genomic_DNA"/>
</dbReference>
<dbReference type="GO" id="GO:0003697">
    <property type="term" value="F:single-stranded DNA binding"/>
    <property type="evidence" value="ECO:0007669"/>
    <property type="project" value="InterPro"/>
</dbReference>
<keyword evidence="4" id="KW-1185">Reference proteome</keyword>
<proteinExistence type="predicted"/>
<dbReference type="Pfam" id="PF10263">
    <property type="entry name" value="SprT-like"/>
    <property type="match status" value="1"/>
</dbReference>
<name>A0A7I8KUE1_SPIIN</name>
<gene>
    <name evidence="3" type="ORF">SI8410_09012117</name>
</gene>
<accession>A0A7I8KUE1</accession>
<evidence type="ECO:0000313" key="3">
    <source>
        <dbReference type="EMBL" id="CAA7401439.1"/>
    </source>
</evidence>
<protein>
    <recommendedName>
        <fullName evidence="2">SprT-like domain-containing protein</fullName>
    </recommendedName>
</protein>
<dbReference type="GO" id="GO:0004222">
    <property type="term" value="F:metalloendopeptidase activity"/>
    <property type="evidence" value="ECO:0007669"/>
    <property type="project" value="InterPro"/>
</dbReference>
<evidence type="ECO:0000313" key="4">
    <source>
        <dbReference type="Proteomes" id="UP000663760"/>
    </source>
</evidence>
<feature type="compositionally biased region" description="Basic residues" evidence="1">
    <location>
        <begin position="260"/>
        <end position="273"/>
    </location>
</feature>
<evidence type="ECO:0000259" key="2">
    <source>
        <dbReference type="SMART" id="SM00731"/>
    </source>
</evidence>
<dbReference type="InterPro" id="IPR006640">
    <property type="entry name" value="SprT-like_domain"/>
</dbReference>
<dbReference type="InterPro" id="IPR044245">
    <property type="entry name" value="Spartan"/>
</dbReference>
<dbReference type="PANTHER" id="PTHR21220">
    <property type="entry name" value="DNA-DEPENDENT METALLOPROTEASE SPRTN"/>
    <property type="match status" value="1"/>
</dbReference>
<feature type="domain" description="SprT-like" evidence="2">
    <location>
        <begin position="14"/>
        <end position="176"/>
    </location>
</feature>
<dbReference type="SMART" id="SM00731">
    <property type="entry name" value="SprT"/>
    <property type="match status" value="1"/>
</dbReference>